<dbReference type="InterPro" id="IPR027417">
    <property type="entry name" value="P-loop_NTPase"/>
</dbReference>
<protein>
    <submittedName>
        <fullName evidence="1">Uncharacterized protein</fullName>
    </submittedName>
</protein>
<organism evidence="1 2">
    <name type="scientific">Nematostella vectensis</name>
    <name type="common">Starlet sea anemone</name>
    <dbReference type="NCBI Taxonomy" id="45351"/>
    <lineage>
        <taxon>Eukaryota</taxon>
        <taxon>Metazoa</taxon>
        <taxon>Cnidaria</taxon>
        <taxon>Anthozoa</taxon>
        <taxon>Hexacorallia</taxon>
        <taxon>Actiniaria</taxon>
        <taxon>Edwardsiidae</taxon>
        <taxon>Nematostella</taxon>
    </lineage>
</organism>
<dbReference type="PANTHER" id="PTHR32182:SF0">
    <property type="entry name" value="DNA REPLICATION AND REPAIR PROTEIN RECF"/>
    <property type="match status" value="1"/>
</dbReference>
<name>A8DWB4_NEMVE</name>
<dbReference type="SUPFAM" id="SSF52540">
    <property type="entry name" value="P-loop containing nucleoside triphosphate hydrolases"/>
    <property type="match status" value="1"/>
</dbReference>
<proteinExistence type="predicted"/>
<dbReference type="PANTHER" id="PTHR32182">
    <property type="entry name" value="DNA REPLICATION AND REPAIR PROTEIN RECF"/>
    <property type="match status" value="1"/>
</dbReference>
<dbReference type="AlphaFoldDB" id="A8DWB4"/>
<sequence length="205" mass="22488">MKDILDLVERFSSQDQANVGGLFDPAASGNSDHAGAISAIHELISNEEKQQDLADYRKFYNFEVDILDEHGNKKTTLSQRIQTGSGGEHQIPFYLAIAAALSTTYRLHETMDGDIVGGFSLAMFDEAFNKIDMAKTSTCMGFMKDIGLQVIAAAPDDKRAVMAANMDTIISVWREGGAVSLDVAYPKEKGRKLLTEQMDEIEAMV</sequence>
<dbReference type="InParanoid" id="A8DWB4"/>
<keyword evidence="2" id="KW-1185">Reference proteome</keyword>
<dbReference type="Proteomes" id="UP000001593">
    <property type="component" value="Unassembled WGS sequence"/>
</dbReference>
<accession>A8DWB4</accession>
<dbReference type="Pfam" id="PF13558">
    <property type="entry name" value="SbcC_Walker_B"/>
    <property type="match status" value="1"/>
</dbReference>
<dbReference type="STRING" id="45351.A8DWB4"/>
<dbReference type="EMBL" id="DS479404">
    <property type="protein sequence ID" value="EDO25494.1"/>
    <property type="molecule type" value="Genomic_DNA"/>
</dbReference>
<evidence type="ECO:0000313" key="1">
    <source>
        <dbReference type="EMBL" id="EDO25494.1"/>
    </source>
</evidence>
<reference evidence="1 2" key="1">
    <citation type="journal article" date="2007" name="Science">
        <title>Sea anemone genome reveals ancestral eumetazoan gene repertoire and genomic organization.</title>
        <authorList>
            <person name="Putnam N.H."/>
            <person name="Srivastava M."/>
            <person name="Hellsten U."/>
            <person name="Dirks B."/>
            <person name="Chapman J."/>
            <person name="Salamov A."/>
            <person name="Terry A."/>
            <person name="Shapiro H."/>
            <person name="Lindquist E."/>
            <person name="Kapitonov V.V."/>
            <person name="Jurka J."/>
            <person name="Genikhovich G."/>
            <person name="Grigoriev I.V."/>
            <person name="Lucas S.M."/>
            <person name="Steele R.E."/>
            <person name="Finnerty J.R."/>
            <person name="Technau U."/>
            <person name="Martindale M.Q."/>
            <person name="Rokhsar D.S."/>
        </authorList>
    </citation>
    <scope>NUCLEOTIDE SEQUENCE [LARGE SCALE GENOMIC DNA]</scope>
    <source>
        <strain evidence="2">CH2 X CH6</strain>
    </source>
</reference>
<gene>
    <name evidence="1" type="ORF">NEMVEDRAFT_v1g225953</name>
</gene>
<evidence type="ECO:0000313" key="2">
    <source>
        <dbReference type="Proteomes" id="UP000001593"/>
    </source>
</evidence>
<dbReference type="HOGENOM" id="CLU_1338972_0_0_1"/>